<feature type="signal peptide" evidence="7">
    <location>
        <begin position="1"/>
        <end position="22"/>
    </location>
</feature>
<feature type="domain" description="Clip" evidence="9">
    <location>
        <begin position="38"/>
        <end position="84"/>
    </location>
</feature>
<protein>
    <recommendedName>
        <fullName evidence="12">CLIP domain-containing serine protease</fullName>
    </recommendedName>
</protein>
<evidence type="ECO:0000256" key="7">
    <source>
        <dbReference type="SAM" id="SignalP"/>
    </source>
</evidence>
<gene>
    <name evidence="10" type="ORF">CHIRRI_LOCUS3115</name>
</gene>
<evidence type="ECO:0000259" key="9">
    <source>
        <dbReference type="SMART" id="SM00680"/>
    </source>
</evidence>
<organism evidence="10 11">
    <name type="scientific">Chironomus riparius</name>
    <dbReference type="NCBI Taxonomy" id="315576"/>
    <lineage>
        <taxon>Eukaryota</taxon>
        <taxon>Metazoa</taxon>
        <taxon>Ecdysozoa</taxon>
        <taxon>Arthropoda</taxon>
        <taxon>Hexapoda</taxon>
        <taxon>Insecta</taxon>
        <taxon>Pterygota</taxon>
        <taxon>Neoptera</taxon>
        <taxon>Endopterygota</taxon>
        <taxon>Diptera</taxon>
        <taxon>Nematocera</taxon>
        <taxon>Chironomoidea</taxon>
        <taxon>Chironomidae</taxon>
        <taxon>Chironominae</taxon>
        <taxon>Chironomus</taxon>
    </lineage>
</organism>
<dbReference type="SUPFAM" id="SSF50494">
    <property type="entry name" value="Trypsin-like serine proteases"/>
    <property type="match status" value="1"/>
</dbReference>
<comment type="similarity">
    <text evidence="6">Belongs to the peptidase S1 family. CLIP subfamily.</text>
</comment>
<dbReference type="InterPro" id="IPR043504">
    <property type="entry name" value="Peptidase_S1_PA_chymotrypsin"/>
</dbReference>
<keyword evidence="11" id="KW-1185">Reference proteome</keyword>
<dbReference type="Gene3D" id="2.40.10.10">
    <property type="entry name" value="Trypsin-like serine proteases"/>
    <property type="match status" value="2"/>
</dbReference>
<dbReference type="Pfam" id="PF00089">
    <property type="entry name" value="Trypsin"/>
    <property type="match status" value="1"/>
</dbReference>
<evidence type="ECO:0000256" key="6">
    <source>
        <dbReference type="ARBA" id="ARBA00024195"/>
    </source>
</evidence>
<feature type="domain" description="Peptidase S1" evidence="8">
    <location>
        <begin position="100"/>
        <end position="329"/>
    </location>
</feature>
<evidence type="ECO:0000259" key="8">
    <source>
        <dbReference type="SMART" id="SM00020"/>
    </source>
</evidence>
<proteinExistence type="inferred from homology"/>
<evidence type="ECO:0000313" key="11">
    <source>
        <dbReference type="Proteomes" id="UP001153620"/>
    </source>
</evidence>
<feature type="chain" id="PRO_5040291454" description="CLIP domain-containing serine protease" evidence="7">
    <location>
        <begin position="23"/>
        <end position="337"/>
    </location>
</feature>
<keyword evidence="1" id="KW-0645">Protease</keyword>
<dbReference type="GO" id="GO:0006508">
    <property type="term" value="P:proteolysis"/>
    <property type="evidence" value="ECO:0007669"/>
    <property type="project" value="UniProtKB-KW"/>
</dbReference>
<keyword evidence="2 7" id="KW-0732">Signal</keyword>
<dbReference type="EMBL" id="OU895877">
    <property type="protein sequence ID" value="CAG9800165.1"/>
    <property type="molecule type" value="Genomic_DNA"/>
</dbReference>
<dbReference type="InterPro" id="IPR009003">
    <property type="entry name" value="Peptidase_S1_PA"/>
</dbReference>
<reference evidence="10" key="2">
    <citation type="submission" date="2022-10" db="EMBL/GenBank/DDBJ databases">
        <authorList>
            <consortium name="ENA_rothamsted_submissions"/>
            <consortium name="culmorum"/>
            <person name="King R."/>
        </authorList>
    </citation>
    <scope>NUCLEOTIDE SEQUENCE</scope>
</reference>
<dbReference type="PRINTS" id="PR00722">
    <property type="entry name" value="CHYMOTRYPSIN"/>
</dbReference>
<dbReference type="FunFam" id="2.40.10.10:FF:000068">
    <property type="entry name" value="transmembrane protease serine 2"/>
    <property type="match status" value="1"/>
</dbReference>
<keyword evidence="4" id="KW-0720">Serine protease</keyword>
<dbReference type="InterPro" id="IPR001314">
    <property type="entry name" value="Peptidase_S1A"/>
</dbReference>
<evidence type="ECO:0008006" key="12">
    <source>
        <dbReference type="Google" id="ProtNLM"/>
    </source>
</evidence>
<dbReference type="InterPro" id="IPR038565">
    <property type="entry name" value="CLIP_sf"/>
</dbReference>
<dbReference type="SMART" id="SM00020">
    <property type="entry name" value="Tryp_SPc"/>
    <property type="match status" value="1"/>
</dbReference>
<dbReference type="SMART" id="SM00680">
    <property type="entry name" value="CLIP"/>
    <property type="match status" value="1"/>
</dbReference>
<dbReference type="Proteomes" id="UP001153620">
    <property type="component" value="Chromosome 1"/>
</dbReference>
<evidence type="ECO:0000256" key="5">
    <source>
        <dbReference type="ARBA" id="ARBA00023157"/>
    </source>
</evidence>
<sequence>MNKIFFKAFFITLLSVIHIGSALLNNFDNSEKDLGDVCYLKDNKRGSCEEIMKCDHAKELFRSKRTSEIVNCRFKGKVPLVCCPTLEKPSTFEQILCKTKKSQGTKNARIGEISYHVALGFKNKNGTVEIKCSGSLIADNIVLTVAACVDMNGSVPVIATLGTSPVLNDTWAQHIAIEAVKIHPEYSNVTKQNDIALIKLKQPANLSEVVDTICLSFSDDKLPKELNMIDFAIPNLNKTESWLFKGTTHQESLQKCKTSMSKIGIEILDSQICVLIDSENNNSLKVAGNPISYEENNSHFLYGITTYGIATESLNAVVYTKVNKYISWIESEMEVMK</sequence>
<evidence type="ECO:0000313" key="10">
    <source>
        <dbReference type="EMBL" id="CAG9800165.1"/>
    </source>
</evidence>
<dbReference type="InterPro" id="IPR051333">
    <property type="entry name" value="CLIP_Serine_Protease"/>
</dbReference>
<dbReference type="OrthoDB" id="6357057at2759"/>
<evidence type="ECO:0000256" key="4">
    <source>
        <dbReference type="ARBA" id="ARBA00022825"/>
    </source>
</evidence>
<dbReference type="PANTHER" id="PTHR24260">
    <property type="match status" value="1"/>
</dbReference>
<dbReference type="PANTHER" id="PTHR24260:SF147">
    <property type="entry name" value="EG:BACR7A4.3 PROTEIN-RELATED"/>
    <property type="match status" value="1"/>
</dbReference>
<evidence type="ECO:0000256" key="1">
    <source>
        <dbReference type="ARBA" id="ARBA00022670"/>
    </source>
</evidence>
<evidence type="ECO:0000256" key="3">
    <source>
        <dbReference type="ARBA" id="ARBA00022801"/>
    </source>
</evidence>
<dbReference type="InterPro" id="IPR022700">
    <property type="entry name" value="CLIP"/>
</dbReference>
<name>A0A9N9WNZ5_9DIPT</name>
<keyword evidence="5" id="KW-1015">Disulfide bond</keyword>
<keyword evidence="3" id="KW-0378">Hydrolase</keyword>
<reference evidence="10" key="1">
    <citation type="submission" date="2022-01" db="EMBL/GenBank/DDBJ databases">
        <authorList>
            <person name="King R."/>
        </authorList>
    </citation>
    <scope>NUCLEOTIDE SEQUENCE</scope>
</reference>
<accession>A0A9N9WNZ5</accession>
<dbReference type="AlphaFoldDB" id="A0A9N9WNZ5"/>
<dbReference type="GO" id="GO:0004252">
    <property type="term" value="F:serine-type endopeptidase activity"/>
    <property type="evidence" value="ECO:0007669"/>
    <property type="project" value="InterPro"/>
</dbReference>
<evidence type="ECO:0000256" key="2">
    <source>
        <dbReference type="ARBA" id="ARBA00022729"/>
    </source>
</evidence>
<dbReference type="InterPro" id="IPR001254">
    <property type="entry name" value="Trypsin_dom"/>
</dbReference>
<dbReference type="Gene3D" id="3.30.1640.30">
    <property type="match status" value="1"/>
</dbReference>